<dbReference type="SUPFAM" id="SSF53613">
    <property type="entry name" value="Ribokinase-like"/>
    <property type="match status" value="1"/>
</dbReference>
<dbReference type="OrthoDB" id="9801219at2"/>
<dbReference type="GO" id="GO:0005829">
    <property type="term" value="C:cytosol"/>
    <property type="evidence" value="ECO:0007669"/>
    <property type="project" value="TreeGrafter"/>
</dbReference>
<comment type="pathway">
    <text evidence="6">Carbohydrate metabolism; D-tagatose 6-phosphate degradation; D-glyceraldehyde 3-phosphate and glycerone phosphate from D-tagatose 6-phosphate: step 1/2.</text>
</comment>
<dbReference type="STRING" id="474960.SAMN05216180_0128"/>
<reference evidence="8 9" key="1">
    <citation type="submission" date="2016-10" db="EMBL/GenBank/DDBJ databases">
        <authorList>
            <person name="de Groot N.N."/>
        </authorList>
    </citation>
    <scope>NUCLEOTIDE SEQUENCE [LARGE SCALE GENOMIC DNA]</scope>
    <source>
        <strain evidence="8 9">CGMCC 1.5070</strain>
    </source>
</reference>
<name>A0A1H7YPQ5_9FIRM</name>
<dbReference type="PANTHER" id="PTHR46566:SF2">
    <property type="entry name" value="ATP-DEPENDENT 6-PHOSPHOFRUCTOKINASE ISOZYME 2"/>
    <property type="match status" value="1"/>
</dbReference>
<evidence type="ECO:0000256" key="1">
    <source>
        <dbReference type="ARBA" id="ARBA00005380"/>
    </source>
</evidence>
<dbReference type="InterPro" id="IPR029056">
    <property type="entry name" value="Ribokinase-like"/>
</dbReference>
<dbReference type="InterPro" id="IPR022463">
    <property type="entry name" value="1-PFruKinase"/>
</dbReference>
<dbReference type="AlphaFoldDB" id="A0A1H7YPQ5"/>
<dbReference type="GO" id="GO:0005988">
    <property type="term" value="P:lactose metabolic process"/>
    <property type="evidence" value="ECO:0007669"/>
    <property type="project" value="UniProtKB-KW"/>
</dbReference>
<dbReference type="NCBIfam" id="TIGR03168">
    <property type="entry name" value="1-PFK"/>
    <property type="match status" value="1"/>
</dbReference>
<dbReference type="GO" id="GO:0009024">
    <property type="term" value="F:tagatose-6-phosphate kinase activity"/>
    <property type="evidence" value="ECO:0007669"/>
    <property type="project" value="UniProtKB-EC"/>
</dbReference>
<feature type="domain" description="Carbohydrate kinase PfkB" evidence="7">
    <location>
        <begin position="11"/>
        <end position="291"/>
    </location>
</feature>
<dbReference type="Gene3D" id="3.40.1190.20">
    <property type="match status" value="1"/>
</dbReference>
<proteinExistence type="inferred from homology"/>
<dbReference type="GO" id="GO:0008662">
    <property type="term" value="F:1-phosphofructokinase activity"/>
    <property type="evidence" value="ECO:0007669"/>
    <property type="project" value="InterPro"/>
</dbReference>
<dbReference type="FunFam" id="3.40.1190.20:FF:000001">
    <property type="entry name" value="Phosphofructokinase"/>
    <property type="match status" value="1"/>
</dbReference>
<dbReference type="InterPro" id="IPR011611">
    <property type="entry name" value="PfkB_dom"/>
</dbReference>
<comment type="similarity">
    <text evidence="1">Belongs to the carbohydrate kinase pfkB family.</text>
</comment>
<dbReference type="Pfam" id="PF00294">
    <property type="entry name" value="PfkB"/>
    <property type="match status" value="1"/>
</dbReference>
<dbReference type="GO" id="GO:2001059">
    <property type="term" value="P:D-tagatose 6-phosphate catabolic process"/>
    <property type="evidence" value="ECO:0007669"/>
    <property type="project" value="UniProtKB-UniPathway"/>
</dbReference>
<dbReference type="CDD" id="cd01164">
    <property type="entry name" value="FruK_PfkB_like"/>
    <property type="match status" value="1"/>
</dbReference>
<evidence type="ECO:0000313" key="8">
    <source>
        <dbReference type="EMBL" id="SEM47277.1"/>
    </source>
</evidence>
<evidence type="ECO:0000256" key="4">
    <source>
        <dbReference type="ARBA" id="ARBA00022777"/>
    </source>
</evidence>
<keyword evidence="6" id="KW-0423">Lactose metabolism</keyword>
<dbReference type="GO" id="GO:0005524">
    <property type="term" value="F:ATP binding"/>
    <property type="evidence" value="ECO:0007669"/>
    <property type="project" value="UniProtKB-KW"/>
</dbReference>
<dbReference type="UniPathway" id="UPA00704">
    <property type="reaction ID" value="UER00715"/>
</dbReference>
<dbReference type="PIRSF" id="PIRSF000535">
    <property type="entry name" value="1PFK/6PFK/LacC"/>
    <property type="match status" value="1"/>
</dbReference>
<keyword evidence="9" id="KW-1185">Reference proteome</keyword>
<keyword evidence="5 6" id="KW-0067">ATP-binding</keyword>
<comment type="similarity">
    <text evidence="6">Belongs to the carbohydrate kinase PfkB family. LacC subfamily.</text>
</comment>
<comment type="catalytic activity">
    <reaction evidence="6">
        <text>D-tagatofuranose 6-phosphate + ATP = D-tagatofuranose 1,6-bisphosphate + ADP + H(+)</text>
        <dbReference type="Rhea" id="RHEA:12420"/>
        <dbReference type="ChEBI" id="CHEBI:15378"/>
        <dbReference type="ChEBI" id="CHEBI:30616"/>
        <dbReference type="ChEBI" id="CHEBI:58694"/>
        <dbReference type="ChEBI" id="CHEBI:58695"/>
        <dbReference type="ChEBI" id="CHEBI:456216"/>
        <dbReference type="EC" id="2.7.1.144"/>
    </reaction>
</comment>
<protein>
    <recommendedName>
        <fullName evidence="6">Tagatose-6-phosphate kinase</fullName>
        <ecNumber evidence="6">2.7.1.144</ecNumber>
    </recommendedName>
</protein>
<dbReference type="NCBIfam" id="TIGR03828">
    <property type="entry name" value="pfkB"/>
    <property type="match status" value="1"/>
</dbReference>
<evidence type="ECO:0000256" key="3">
    <source>
        <dbReference type="ARBA" id="ARBA00022741"/>
    </source>
</evidence>
<dbReference type="Proteomes" id="UP000199158">
    <property type="component" value="Unassembled WGS sequence"/>
</dbReference>
<dbReference type="RefSeq" id="WP_092750635.1">
    <property type="nucleotide sequence ID" value="NZ_FOCG01000001.1"/>
</dbReference>
<accession>A0A1H7YPQ5</accession>
<sequence length="311" mass="33837">MITTVTLNTAIDKLYIVHSLLPYEVMRVNEVNNTAGGKGLNVSRVAALAGEQVIATGFTGGYNGQLFESLITQPNITTSFTKIQGETRCCINIRDTATNHSTEFLEPGCSVSESELEQFTKDYIKAIENADVVTISGSKPKGVPTDFYKRLIALAKDNGKHVILDTSGQTLKEAIKAKPTMIKPNTDEIRQLLDVDIHSREELIDAAQRLHNSGIAIVVVSLGKDGALIVCKEGVYQGITPDIPVVNTVGCGDSMVAGFAVGLSRKYTMEETIRFAMAVSTANALTMETGSFRQEDLDWLLTQVEVKKYNK</sequence>
<dbReference type="InterPro" id="IPR017583">
    <property type="entry name" value="Tagatose/fructose_Pkinase"/>
</dbReference>
<dbReference type="EMBL" id="FOCG01000001">
    <property type="protein sequence ID" value="SEM47277.1"/>
    <property type="molecule type" value="Genomic_DNA"/>
</dbReference>
<keyword evidence="2 6" id="KW-0808">Transferase</keyword>
<dbReference type="PANTHER" id="PTHR46566">
    <property type="entry name" value="1-PHOSPHOFRUCTOKINASE-RELATED"/>
    <property type="match status" value="1"/>
</dbReference>
<keyword evidence="4 8" id="KW-0418">Kinase</keyword>
<evidence type="ECO:0000256" key="2">
    <source>
        <dbReference type="ARBA" id="ARBA00022679"/>
    </source>
</evidence>
<gene>
    <name evidence="8" type="ORF">SAMN05216180_0128</name>
</gene>
<evidence type="ECO:0000313" key="9">
    <source>
        <dbReference type="Proteomes" id="UP000199158"/>
    </source>
</evidence>
<dbReference type="GO" id="GO:0044281">
    <property type="term" value="P:small molecule metabolic process"/>
    <property type="evidence" value="ECO:0007669"/>
    <property type="project" value="UniProtKB-ARBA"/>
</dbReference>
<dbReference type="EC" id="2.7.1.144" evidence="6"/>
<evidence type="ECO:0000259" key="7">
    <source>
        <dbReference type="Pfam" id="PF00294"/>
    </source>
</evidence>
<keyword evidence="3 6" id="KW-0547">Nucleotide-binding</keyword>
<dbReference type="GO" id="GO:0016052">
    <property type="term" value="P:carbohydrate catabolic process"/>
    <property type="evidence" value="ECO:0007669"/>
    <property type="project" value="UniProtKB-ARBA"/>
</dbReference>
<organism evidence="8 9">
    <name type="scientific">Hydrogenoanaerobacterium saccharovorans</name>
    <dbReference type="NCBI Taxonomy" id="474960"/>
    <lineage>
        <taxon>Bacteria</taxon>
        <taxon>Bacillati</taxon>
        <taxon>Bacillota</taxon>
        <taxon>Clostridia</taxon>
        <taxon>Eubacteriales</taxon>
        <taxon>Oscillospiraceae</taxon>
        <taxon>Hydrogenoanaerobacterium</taxon>
    </lineage>
</organism>
<evidence type="ECO:0000256" key="5">
    <source>
        <dbReference type="ARBA" id="ARBA00022840"/>
    </source>
</evidence>
<evidence type="ECO:0000256" key="6">
    <source>
        <dbReference type="PIRNR" id="PIRNR000535"/>
    </source>
</evidence>